<protein>
    <submittedName>
        <fullName evidence="1">Uncharacterized protein</fullName>
    </submittedName>
</protein>
<reference evidence="1" key="1">
    <citation type="submission" date="2023-05" db="EMBL/GenBank/DDBJ databases">
        <title>Cataloging the Phylogenetic Diversity of Human Bladder Bacteria.</title>
        <authorList>
            <person name="Du J."/>
        </authorList>
    </citation>
    <scope>NUCLEOTIDE SEQUENCE</scope>
    <source>
        <strain evidence="1">UMB6975B</strain>
    </source>
</reference>
<organism evidence="1 2">
    <name type="scientific">Lactobacillus paragasseri</name>
    <dbReference type="NCBI Taxonomy" id="2107999"/>
    <lineage>
        <taxon>Bacteria</taxon>
        <taxon>Bacillati</taxon>
        <taxon>Bacillota</taxon>
        <taxon>Bacilli</taxon>
        <taxon>Lactobacillales</taxon>
        <taxon>Lactobacillaceae</taxon>
        <taxon>Lactobacillus</taxon>
    </lineage>
</organism>
<name>A0AAW6XP09_9LACO</name>
<dbReference type="Proteomes" id="UP001232113">
    <property type="component" value="Unassembled WGS sequence"/>
</dbReference>
<proteinExistence type="predicted"/>
<evidence type="ECO:0000313" key="1">
    <source>
        <dbReference type="EMBL" id="MDK6867993.1"/>
    </source>
</evidence>
<dbReference type="RefSeq" id="WP_048686261.1">
    <property type="nucleotide sequence ID" value="NZ_JASOLY010000004.1"/>
</dbReference>
<gene>
    <name evidence="1" type="ORF">QP354_02755</name>
</gene>
<dbReference type="AlphaFoldDB" id="A0AAW6XP09"/>
<comment type="caution">
    <text evidence="1">The sequence shown here is derived from an EMBL/GenBank/DDBJ whole genome shotgun (WGS) entry which is preliminary data.</text>
</comment>
<dbReference type="EMBL" id="JASOLY010000004">
    <property type="protein sequence ID" value="MDK6867993.1"/>
    <property type="molecule type" value="Genomic_DNA"/>
</dbReference>
<sequence length="88" mass="10666">MIDNKNLLKLLRIELRKMSNGNKLKFLTYKKDRSVLVEKNGDNFRIVEDGYRKIVWDDLTEAEVLKRVKRLQKIEFPRNNKLYLGRER</sequence>
<evidence type="ECO:0000313" key="2">
    <source>
        <dbReference type="Proteomes" id="UP001232113"/>
    </source>
</evidence>
<accession>A0AAW6XP09</accession>